<feature type="transmembrane region" description="Helical" evidence="7">
    <location>
        <begin position="68"/>
        <end position="88"/>
    </location>
</feature>
<accession>A0A8J1THH3</accession>
<feature type="compositionally biased region" description="Polar residues" evidence="6">
    <location>
        <begin position="238"/>
        <end position="248"/>
    </location>
</feature>
<feature type="compositionally biased region" description="Basic and acidic residues" evidence="6">
    <location>
        <begin position="364"/>
        <end position="374"/>
    </location>
</feature>
<evidence type="ECO:0000313" key="9">
    <source>
        <dbReference type="Proteomes" id="UP000749559"/>
    </source>
</evidence>
<keyword evidence="9" id="KW-1185">Reference proteome</keyword>
<evidence type="ECO:0000256" key="3">
    <source>
        <dbReference type="ARBA" id="ARBA00023040"/>
    </source>
</evidence>
<comment type="subcellular location">
    <subcellularLocation>
        <location evidence="1">Cell membrane</location>
        <topology evidence="1">Multi-pass membrane protein</topology>
    </subcellularLocation>
</comment>
<keyword evidence="7" id="KW-0812">Transmembrane</keyword>
<evidence type="ECO:0000256" key="6">
    <source>
        <dbReference type="SAM" id="MobiDB-lite"/>
    </source>
</evidence>
<feature type="region of interest" description="Disordered" evidence="6">
    <location>
        <begin position="645"/>
        <end position="680"/>
    </location>
</feature>
<dbReference type="Gene3D" id="1.20.1070.10">
    <property type="entry name" value="Rhodopsin 7-helix transmembrane proteins"/>
    <property type="match status" value="1"/>
</dbReference>
<feature type="region of interest" description="Disordered" evidence="6">
    <location>
        <begin position="358"/>
        <end position="377"/>
    </location>
</feature>
<dbReference type="GO" id="GO:0004930">
    <property type="term" value="F:G protein-coupled receptor activity"/>
    <property type="evidence" value="ECO:0007669"/>
    <property type="project" value="UniProtKB-KW"/>
</dbReference>
<keyword evidence="7" id="KW-1133">Transmembrane helix</keyword>
<keyword evidence="3" id="KW-0297">G-protein coupled receptor</keyword>
<protein>
    <submittedName>
        <fullName evidence="8">Uncharacterized protein</fullName>
    </submittedName>
</protein>
<dbReference type="EMBL" id="CAIIXF020000002">
    <property type="protein sequence ID" value="CAH1777478.1"/>
    <property type="molecule type" value="Genomic_DNA"/>
</dbReference>
<organism evidence="8 9">
    <name type="scientific">Owenia fusiformis</name>
    <name type="common">Polychaete worm</name>
    <dbReference type="NCBI Taxonomy" id="6347"/>
    <lineage>
        <taxon>Eukaryota</taxon>
        <taxon>Metazoa</taxon>
        <taxon>Spiralia</taxon>
        <taxon>Lophotrochozoa</taxon>
        <taxon>Annelida</taxon>
        <taxon>Polychaeta</taxon>
        <taxon>Sedentaria</taxon>
        <taxon>Canalipalpata</taxon>
        <taxon>Sabellida</taxon>
        <taxon>Oweniida</taxon>
        <taxon>Oweniidae</taxon>
        <taxon>Owenia</taxon>
    </lineage>
</organism>
<evidence type="ECO:0000256" key="5">
    <source>
        <dbReference type="ARBA" id="ARBA00023224"/>
    </source>
</evidence>
<dbReference type="SUPFAM" id="SSF81321">
    <property type="entry name" value="Family A G protein-coupled receptor-like"/>
    <property type="match status" value="1"/>
</dbReference>
<evidence type="ECO:0000256" key="4">
    <source>
        <dbReference type="ARBA" id="ARBA00023170"/>
    </source>
</evidence>
<feature type="compositionally biased region" description="Polar residues" evidence="6">
    <location>
        <begin position="268"/>
        <end position="283"/>
    </location>
</feature>
<keyword evidence="2" id="KW-1003">Cell membrane</keyword>
<keyword evidence="7" id="KW-0472">Membrane</keyword>
<dbReference type="PANTHER" id="PTHR24228:SF59">
    <property type="entry name" value="NEUROPEPTIDE RECEPTOR 15"/>
    <property type="match status" value="1"/>
</dbReference>
<gene>
    <name evidence="8" type="ORF">OFUS_LOCUS4510</name>
</gene>
<feature type="region of interest" description="Disordered" evidence="6">
    <location>
        <begin position="233"/>
        <end position="285"/>
    </location>
</feature>
<sequence>MESGNRTGLNNATTDNNFEMTSDDTSIYLFVVILVGAILLLTTIVGLLNNVTFVASMFFYKRTKKLKYSLLISIAFADIILCLIWSPMEVSRIVLLYRRTPMSDALCSLSPCMFIFCIMVILLSLISITIQWIFRLFSDNSICLAWVNIAELTVTWFFSISIAVMYGTSFHGHLHHKVCVNGYLYADAADELRAPKELAITVLAMYVIIIVIAIVTIIVFINKKSLSPSNHYLPLPNSDPSKPNTNTTETKDIQKLDHNDKDTKPISESDSNSVAQNSGTNQTKAKKEFGLTKKLLFSSPRKDKKSSPASKQPKNAEDDEEDDIDDCDNLEKFRQSLKNRFGSALSGRRHTVANVSLGTSSSDFHSKSTDDLPSSHKASGYNYVRKWSVDVTALMAQLEDPKTHGCGRTAFQELQMLKPNTSATTIDEVGEEDTKINGNAKNEIQKDKKNLSTSFDENPTIIPDKEAANAVSANEEPPQKPNHSKDINAIPIIIVDDDNGNQAQEQVEGNNIMEEPLENSLTSQSSDANTPAKVSNAKLHKQQTLLYQGKIHSLKACLWLIILFSIFTLPYLILQTVQSHLSLLMYLNTTLCVVAFAVIQTTFHAMVFAYMDKLIKKALRRLQQKSVCCDFVFTCKALQMPRVESIKRRGSRSSKGSKSGTSRSGSRSSRNSKASSKVEV</sequence>
<evidence type="ECO:0000256" key="1">
    <source>
        <dbReference type="ARBA" id="ARBA00004651"/>
    </source>
</evidence>
<feature type="transmembrane region" description="Helical" evidence="7">
    <location>
        <begin position="108"/>
        <end position="130"/>
    </location>
</feature>
<evidence type="ECO:0000256" key="2">
    <source>
        <dbReference type="ARBA" id="ARBA00022475"/>
    </source>
</evidence>
<keyword evidence="4" id="KW-0675">Receptor</keyword>
<evidence type="ECO:0000256" key="7">
    <source>
        <dbReference type="SAM" id="Phobius"/>
    </source>
</evidence>
<feature type="transmembrane region" description="Helical" evidence="7">
    <location>
        <begin position="586"/>
        <end position="611"/>
    </location>
</feature>
<evidence type="ECO:0000313" key="8">
    <source>
        <dbReference type="EMBL" id="CAH1777478.1"/>
    </source>
</evidence>
<keyword evidence="5" id="KW-0807">Transducer</keyword>
<feature type="transmembrane region" description="Helical" evidence="7">
    <location>
        <begin position="198"/>
        <end position="221"/>
    </location>
</feature>
<dbReference type="CDD" id="cd00637">
    <property type="entry name" value="7tm_classA_rhodopsin-like"/>
    <property type="match status" value="1"/>
</dbReference>
<feature type="transmembrane region" description="Helical" evidence="7">
    <location>
        <begin position="27"/>
        <end position="48"/>
    </location>
</feature>
<dbReference type="OrthoDB" id="6101292at2759"/>
<feature type="transmembrane region" description="Helical" evidence="7">
    <location>
        <begin position="142"/>
        <end position="166"/>
    </location>
</feature>
<reference evidence="8" key="1">
    <citation type="submission" date="2022-03" db="EMBL/GenBank/DDBJ databases">
        <authorList>
            <person name="Martin C."/>
        </authorList>
    </citation>
    <scope>NUCLEOTIDE SEQUENCE</scope>
</reference>
<feature type="transmembrane region" description="Helical" evidence="7">
    <location>
        <begin position="556"/>
        <end position="574"/>
    </location>
</feature>
<name>A0A8J1THH3_OWEFU</name>
<dbReference type="PANTHER" id="PTHR24228">
    <property type="entry name" value="B2 BRADYKININ RECEPTOR/ANGIOTENSIN II RECEPTOR"/>
    <property type="match status" value="1"/>
</dbReference>
<dbReference type="AlphaFoldDB" id="A0A8J1THH3"/>
<feature type="region of interest" description="Disordered" evidence="6">
    <location>
        <begin position="299"/>
        <end position="324"/>
    </location>
</feature>
<dbReference type="GO" id="GO:0005886">
    <property type="term" value="C:plasma membrane"/>
    <property type="evidence" value="ECO:0007669"/>
    <property type="project" value="UniProtKB-SubCell"/>
</dbReference>
<dbReference type="Proteomes" id="UP000749559">
    <property type="component" value="Unassembled WGS sequence"/>
</dbReference>
<comment type="caution">
    <text evidence="8">The sequence shown here is derived from an EMBL/GenBank/DDBJ whole genome shotgun (WGS) entry which is preliminary data.</text>
</comment>
<feature type="compositionally biased region" description="Basic and acidic residues" evidence="6">
    <location>
        <begin position="249"/>
        <end position="267"/>
    </location>
</feature>
<feature type="compositionally biased region" description="Low complexity" evidence="6">
    <location>
        <begin position="653"/>
        <end position="680"/>
    </location>
</feature>
<proteinExistence type="predicted"/>